<proteinExistence type="predicted"/>
<dbReference type="InterPro" id="IPR029058">
    <property type="entry name" value="AB_hydrolase_fold"/>
</dbReference>
<name>A0A368L6Q8_9BURK</name>
<dbReference type="Proteomes" id="UP000252357">
    <property type="component" value="Unassembled WGS sequence"/>
</dbReference>
<protein>
    <recommendedName>
        <fullName evidence="3">Alpha/beta hydrolase</fullName>
    </recommendedName>
</protein>
<accession>A0A368L6Q8</accession>
<dbReference type="SUPFAM" id="SSF53474">
    <property type="entry name" value="alpha/beta-Hydrolases"/>
    <property type="match status" value="1"/>
</dbReference>
<evidence type="ECO:0000313" key="1">
    <source>
        <dbReference type="EMBL" id="RCS59307.1"/>
    </source>
</evidence>
<dbReference type="Gene3D" id="3.40.50.1820">
    <property type="entry name" value="alpha/beta hydrolase"/>
    <property type="match status" value="1"/>
</dbReference>
<reference evidence="1 2" key="1">
    <citation type="journal article" date="2018" name="Int. J. Syst. Evol. Microbiol.">
        <title>Parvibium lacunae gen. nov., sp. nov., a new member of the family Alcaligenaceae isolated from a freshwater pond.</title>
        <authorList>
            <person name="Chen W.M."/>
            <person name="Xie P.B."/>
            <person name="Hsu M.Y."/>
            <person name="Sheu S.Y."/>
        </authorList>
    </citation>
    <scope>NUCLEOTIDE SEQUENCE [LARGE SCALE GENOMIC DNA]</scope>
    <source>
        <strain evidence="1 2">KMB9</strain>
    </source>
</reference>
<dbReference type="RefSeq" id="WP_114401456.1">
    <property type="nucleotide sequence ID" value="NZ_QPGB01000001.1"/>
</dbReference>
<sequence length="246" mass="26402">MTVARFDFLVCHGWGLSPANLQPLMGALRTHAPDANFHAVDLGFFGSARTPEWHRLSQPLIAIGHSYGFAYLQRLLAQPNAPAVAGHVSVCGFNRFCFSPSSPQKSGTPLRLLNAMLQRLAADPVATLTDFYERAGLPEVAYPEAAYPDLSALNLDALTTHLTSLRDTNFALPAAPLLALAAADDVIVPPALSEDCFNTLSMTSGTHALPLTHADWCAAQIVNWLGQLNPVSSTHQAVRHAVDSAR</sequence>
<organism evidence="1 2">
    <name type="scientific">Parvibium lacunae</name>
    <dbReference type="NCBI Taxonomy" id="1888893"/>
    <lineage>
        <taxon>Bacteria</taxon>
        <taxon>Pseudomonadati</taxon>
        <taxon>Pseudomonadota</taxon>
        <taxon>Betaproteobacteria</taxon>
        <taxon>Burkholderiales</taxon>
        <taxon>Alcaligenaceae</taxon>
        <taxon>Parvibium</taxon>
    </lineage>
</organism>
<dbReference type="AlphaFoldDB" id="A0A368L6Q8"/>
<dbReference type="EMBL" id="QPGB01000001">
    <property type="protein sequence ID" value="RCS59307.1"/>
    <property type="molecule type" value="Genomic_DNA"/>
</dbReference>
<evidence type="ECO:0000313" key="2">
    <source>
        <dbReference type="Proteomes" id="UP000252357"/>
    </source>
</evidence>
<dbReference type="OrthoDB" id="9798888at2"/>
<evidence type="ECO:0008006" key="3">
    <source>
        <dbReference type="Google" id="ProtNLM"/>
    </source>
</evidence>
<gene>
    <name evidence="1" type="ORF">DU000_00765</name>
</gene>
<comment type="caution">
    <text evidence="1">The sequence shown here is derived from an EMBL/GenBank/DDBJ whole genome shotgun (WGS) entry which is preliminary data.</text>
</comment>
<keyword evidence="2" id="KW-1185">Reference proteome</keyword>